<protein>
    <submittedName>
        <fullName evidence="1">Uncharacterized protein</fullName>
    </submittedName>
</protein>
<accession>A0ABQ2W1L5</accession>
<dbReference type="RefSeq" id="WP_229867129.1">
    <property type="nucleotide sequence ID" value="NZ_BMTF01000014.1"/>
</dbReference>
<evidence type="ECO:0000313" key="1">
    <source>
        <dbReference type="EMBL" id="GGV89163.1"/>
    </source>
</evidence>
<dbReference type="Pfam" id="PF08310">
    <property type="entry name" value="LGFP"/>
    <property type="match status" value="1"/>
</dbReference>
<organism evidence="1 2">
    <name type="scientific">Streptomyces gelaticus</name>
    <dbReference type="NCBI Taxonomy" id="285446"/>
    <lineage>
        <taxon>Bacteria</taxon>
        <taxon>Bacillati</taxon>
        <taxon>Actinomycetota</taxon>
        <taxon>Actinomycetes</taxon>
        <taxon>Kitasatosporales</taxon>
        <taxon>Streptomycetaceae</taxon>
        <taxon>Streptomyces</taxon>
    </lineage>
</organism>
<keyword evidence="2" id="KW-1185">Reference proteome</keyword>
<proteinExistence type="predicted"/>
<comment type="caution">
    <text evidence="1">The sequence shown here is derived from an EMBL/GenBank/DDBJ whole genome shotgun (WGS) entry which is preliminary data.</text>
</comment>
<sequence length="162" mass="17276">MNAGAVVRREIQGRITAVLGVLALLVSVVIVSAASPAGAVPQCDREVGGEIGRTYSHMGGPGGALGCSLTDELVNPDGVGRRMQFEHGTIYWSPRSGAFPVWGEIGVWWCDEGCEAGWPRYPTSYEYTVGDEIRQNFECAVVHFKALPGGATKTWSDGNTCV</sequence>
<reference evidence="2" key="1">
    <citation type="journal article" date="2019" name="Int. J. Syst. Evol. Microbiol.">
        <title>The Global Catalogue of Microorganisms (GCM) 10K type strain sequencing project: providing services to taxonomists for standard genome sequencing and annotation.</title>
        <authorList>
            <consortium name="The Broad Institute Genomics Platform"/>
            <consortium name="The Broad Institute Genome Sequencing Center for Infectious Disease"/>
            <person name="Wu L."/>
            <person name="Ma J."/>
        </authorList>
    </citation>
    <scope>NUCLEOTIDE SEQUENCE [LARGE SCALE GENOMIC DNA]</scope>
    <source>
        <strain evidence="2">JCM 4376</strain>
    </source>
</reference>
<dbReference type="EMBL" id="BMTF01000014">
    <property type="protein sequence ID" value="GGV89163.1"/>
    <property type="molecule type" value="Genomic_DNA"/>
</dbReference>
<gene>
    <name evidence="1" type="ORF">GCM10015535_42310</name>
</gene>
<dbReference type="Proteomes" id="UP000660675">
    <property type="component" value="Unassembled WGS sequence"/>
</dbReference>
<evidence type="ECO:0000313" key="2">
    <source>
        <dbReference type="Proteomes" id="UP000660675"/>
    </source>
</evidence>
<name>A0ABQ2W1L5_9ACTN</name>
<dbReference type="InterPro" id="IPR013207">
    <property type="entry name" value="LGFP"/>
</dbReference>